<reference evidence="9" key="1">
    <citation type="submission" date="2017-06" db="EMBL/GenBank/DDBJ databases">
        <title>Genome analysis of Fimbriiglobus ruber SP5, the first member of the order Planctomycetales with confirmed chitinolytic capability.</title>
        <authorList>
            <person name="Ravin N.V."/>
            <person name="Rakitin A.L."/>
            <person name="Ivanova A.A."/>
            <person name="Beletsky A.V."/>
            <person name="Kulichevskaya I.S."/>
            <person name="Mardanov A.V."/>
            <person name="Dedysh S.N."/>
        </authorList>
    </citation>
    <scope>NUCLEOTIDE SEQUENCE [LARGE SCALE GENOMIC DNA]</scope>
    <source>
        <strain evidence="9">SP5</strain>
    </source>
</reference>
<evidence type="ECO:0000256" key="6">
    <source>
        <dbReference type="SAM" id="Phobius"/>
    </source>
</evidence>
<evidence type="ECO:0000313" key="8">
    <source>
        <dbReference type="EMBL" id="OWK35261.1"/>
    </source>
</evidence>
<dbReference type="PANTHER" id="PTHR35007">
    <property type="entry name" value="INTEGRAL MEMBRANE PROTEIN-RELATED"/>
    <property type="match status" value="1"/>
</dbReference>
<keyword evidence="3 6" id="KW-0812">Transmembrane</keyword>
<dbReference type="InterPro" id="IPR042094">
    <property type="entry name" value="T2SS_GspF_sf"/>
</dbReference>
<dbReference type="AlphaFoldDB" id="A0A225D0Y8"/>
<feature type="transmembrane region" description="Helical" evidence="6">
    <location>
        <begin position="81"/>
        <end position="101"/>
    </location>
</feature>
<evidence type="ECO:0000313" key="9">
    <source>
        <dbReference type="Proteomes" id="UP000214646"/>
    </source>
</evidence>
<feature type="transmembrane region" description="Helical" evidence="6">
    <location>
        <begin position="250"/>
        <end position="269"/>
    </location>
</feature>
<evidence type="ECO:0000256" key="5">
    <source>
        <dbReference type="ARBA" id="ARBA00023136"/>
    </source>
</evidence>
<keyword evidence="2" id="KW-1003">Cell membrane</keyword>
<gene>
    <name evidence="8" type="ORF">FRUB_09422</name>
</gene>
<keyword evidence="9" id="KW-1185">Reference proteome</keyword>
<dbReference type="GO" id="GO:0005886">
    <property type="term" value="C:plasma membrane"/>
    <property type="evidence" value="ECO:0007669"/>
    <property type="project" value="UniProtKB-SubCell"/>
</dbReference>
<accession>A0A225D0Y8</accession>
<feature type="domain" description="Type II secretion system protein GspF" evidence="7">
    <location>
        <begin position="142"/>
        <end position="267"/>
    </location>
</feature>
<evidence type="ECO:0000256" key="4">
    <source>
        <dbReference type="ARBA" id="ARBA00022989"/>
    </source>
</evidence>
<comment type="subcellular location">
    <subcellularLocation>
        <location evidence="1">Cell membrane</location>
        <topology evidence="1">Multi-pass membrane protein</topology>
    </subcellularLocation>
</comment>
<evidence type="ECO:0000256" key="1">
    <source>
        <dbReference type="ARBA" id="ARBA00004651"/>
    </source>
</evidence>
<organism evidence="8 9">
    <name type="scientific">Fimbriiglobus ruber</name>
    <dbReference type="NCBI Taxonomy" id="1908690"/>
    <lineage>
        <taxon>Bacteria</taxon>
        <taxon>Pseudomonadati</taxon>
        <taxon>Planctomycetota</taxon>
        <taxon>Planctomycetia</taxon>
        <taxon>Gemmatales</taxon>
        <taxon>Gemmataceae</taxon>
        <taxon>Fimbriiglobus</taxon>
    </lineage>
</organism>
<feature type="transmembrane region" description="Helical" evidence="6">
    <location>
        <begin position="284"/>
        <end position="305"/>
    </location>
</feature>
<proteinExistence type="predicted"/>
<keyword evidence="5 6" id="KW-0472">Membrane</keyword>
<dbReference type="EMBL" id="NIDE01000018">
    <property type="protein sequence ID" value="OWK35261.1"/>
    <property type="molecule type" value="Genomic_DNA"/>
</dbReference>
<dbReference type="Pfam" id="PF00482">
    <property type="entry name" value="T2SSF"/>
    <property type="match status" value="1"/>
</dbReference>
<feature type="transmembrane region" description="Helical" evidence="6">
    <location>
        <begin position="107"/>
        <end position="125"/>
    </location>
</feature>
<feature type="transmembrane region" description="Helical" evidence="6">
    <location>
        <begin position="6"/>
        <end position="28"/>
    </location>
</feature>
<dbReference type="Proteomes" id="UP000214646">
    <property type="component" value="Unassembled WGS sequence"/>
</dbReference>
<dbReference type="Gene3D" id="1.20.81.30">
    <property type="entry name" value="Type II secretion system (T2SS), domain F"/>
    <property type="match status" value="1"/>
</dbReference>
<dbReference type="RefSeq" id="WP_088259870.1">
    <property type="nucleotide sequence ID" value="NZ_NIDE01000018.1"/>
</dbReference>
<evidence type="ECO:0000259" key="7">
    <source>
        <dbReference type="Pfam" id="PF00482"/>
    </source>
</evidence>
<dbReference type="PANTHER" id="PTHR35007:SF1">
    <property type="entry name" value="PILUS ASSEMBLY PROTEIN"/>
    <property type="match status" value="1"/>
</dbReference>
<dbReference type="InterPro" id="IPR018076">
    <property type="entry name" value="T2SS_GspF_dom"/>
</dbReference>
<comment type="caution">
    <text evidence="8">The sequence shown here is derived from an EMBL/GenBank/DDBJ whole genome shotgun (WGS) entry which is preliminary data.</text>
</comment>
<sequence>MIGGLELGLAVLAVALVLAVGLGARAAGERRRSAIERRLAVSDEGTRLTATPDAVPTGRVSRFDQWFSTAVHLADLDASPAGAAAVMLLAVVVLGGGLYLWKDSIGLTGLGITLGLGVPLAVIVFRARQFRWRLQELIPDAFQTLAGSVRAGQTLDQAIEFYAARGPQPLANEFAYCAGLIRLGMSPVAALRSTARRICLLDFDLLVSTAGLYAQVGGDLVALLERLSESVRDRNQFRGQFFAATAQARIVAIAIGAIGPIILLVYLLAEPEHVATFLAAPGGWALLAGCAVLEMIGAVCLWYILRVDY</sequence>
<keyword evidence="4 6" id="KW-1133">Transmembrane helix</keyword>
<dbReference type="OrthoDB" id="261155at2"/>
<protein>
    <submittedName>
        <fullName evidence="8">Flp pilus assembly protein TadB</fullName>
    </submittedName>
</protein>
<name>A0A225D0Y8_9BACT</name>
<evidence type="ECO:0000256" key="3">
    <source>
        <dbReference type="ARBA" id="ARBA00022692"/>
    </source>
</evidence>
<evidence type="ECO:0000256" key="2">
    <source>
        <dbReference type="ARBA" id="ARBA00022475"/>
    </source>
</evidence>